<dbReference type="HOGENOM" id="CLU_2260788_0_0_6"/>
<proteinExistence type="predicted"/>
<dbReference type="Pfam" id="PF07929">
    <property type="entry name" value="PRiA4_ORF3"/>
    <property type="match status" value="1"/>
</dbReference>
<gene>
    <name evidence="2" type="ORF">NB231_02248</name>
</gene>
<dbReference type="AlphaFoldDB" id="A4BUI6"/>
<evidence type="ECO:0000259" key="1">
    <source>
        <dbReference type="Pfam" id="PF07929"/>
    </source>
</evidence>
<protein>
    <recommendedName>
        <fullName evidence="1">Plasmid pRiA4b Orf3-like domain-containing protein</fullName>
    </recommendedName>
</protein>
<keyword evidence="3" id="KW-1185">Reference proteome</keyword>
<evidence type="ECO:0000313" key="2">
    <source>
        <dbReference type="EMBL" id="EAR20700.1"/>
    </source>
</evidence>
<dbReference type="Gene3D" id="3.10.290.30">
    <property type="entry name" value="MM3350-like"/>
    <property type="match status" value="1"/>
</dbReference>
<reference evidence="2 3" key="1">
    <citation type="submission" date="2006-02" db="EMBL/GenBank/DDBJ databases">
        <authorList>
            <person name="Waterbury J."/>
            <person name="Ferriera S."/>
            <person name="Johnson J."/>
            <person name="Kravitz S."/>
            <person name="Halpern A."/>
            <person name="Remington K."/>
            <person name="Beeson K."/>
            <person name="Tran B."/>
            <person name="Rogers Y.-H."/>
            <person name="Friedman R."/>
            <person name="Venter J.C."/>
        </authorList>
    </citation>
    <scope>NUCLEOTIDE SEQUENCE [LARGE SCALE GENOMIC DNA]</scope>
    <source>
        <strain evidence="2 3">Nb-231</strain>
    </source>
</reference>
<dbReference type="Proteomes" id="UP000003374">
    <property type="component" value="Unassembled WGS sequence"/>
</dbReference>
<sequence length="103" mass="11315">MAGKQYFGAPDPDFPAEVKNEARVKLQELLPAEDSSAIYEYDFGDGWPHKLVLEKVRPYKEGDPLPRYLVVSAPVRPRIAGASAATSISWRPSAIPSIQSMGN</sequence>
<evidence type="ECO:0000313" key="3">
    <source>
        <dbReference type="Proteomes" id="UP000003374"/>
    </source>
</evidence>
<accession>A4BUI6</accession>
<dbReference type="RefSeq" id="WP_004999381.1">
    <property type="nucleotide sequence ID" value="NZ_CH672427.1"/>
</dbReference>
<dbReference type="InterPro" id="IPR024047">
    <property type="entry name" value="MM3350-like_sf"/>
</dbReference>
<feature type="domain" description="Plasmid pRiA4b Orf3-like" evidence="1">
    <location>
        <begin position="7"/>
        <end position="68"/>
    </location>
</feature>
<dbReference type="SUPFAM" id="SSF159941">
    <property type="entry name" value="MM3350-like"/>
    <property type="match status" value="1"/>
</dbReference>
<organism evidence="2 3">
    <name type="scientific">Nitrococcus mobilis Nb-231</name>
    <dbReference type="NCBI Taxonomy" id="314278"/>
    <lineage>
        <taxon>Bacteria</taxon>
        <taxon>Pseudomonadati</taxon>
        <taxon>Pseudomonadota</taxon>
        <taxon>Gammaproteobacteria</taxon>
        <taxon>Chromatiales</taxon>
        <taxon>Ectothiorhodospiraceae</taxon>
        <taxon>Nitrococcus</taxon>
    </lineage>
</organism>
<name>A4BUI6_9GAMM</name>
<dbReference type="InterPro" id="IPR012912">
    <property type="entry name" value="Plasmid_pRiA4b_Orf3-like"/>
</dbReference>
<dbReference type="EMBL" id="AAOF01000018">
    <property type="protein sequence ID" value="EAR20700.1"/>
    <property type="molecule type" value="Genomic_DNA"/>
</dbReference>
<comment type="caution">
    <text evidence="2">The sequence shown here is derived from an EMBL/GenBank/DDBJ whole genome shotgun (WGS) entry which is preliminary data.</text>
</comment>
<dbReference type="STRING" id="314278.NB231_02248"/>